<keyword evidence="1" id="KW-0675">Receptor</keyword>
<reference evidence="1" key="2">
    <citation type="submission" date="2016-06" db="EMBL/GenBank/DDBJ databases">
        <title>The genome of a short-lived fish provides insights into sex chromosome evolution and the genetic control of aging.</title>
        <authorList>
            <person name="Reichwald K."/>
            <person name="Felder M."/>
            <person name="Petzold A."/>
            <person name="Koch P."/>
            <person name="Groth M."/>
            <person name="Platzer M."/>
        </authorList>
    </citation>
    <scope>NUCLEOTIDE SEQUENCE</scope>
    <source>
        <tissue evidence="1">Brain</tissue>
    </source>
</reference>
<gene>
    <name evidence="1" type="primary">P2RX7</name>
</gene>
<organism evidence="1">
    <name type="scientific">Nothobranchius furzeri</name>
    <name type="common">Turquoise killifish</name>
    <dbReference type="NCBI Taxonomy" id="105023"/>
    <lineage>
        <taxon>Eukaryota</taxon>
        <taxon>Metazoa</taxon>
        <taxon>Chordata</taxon>
        <taxon>Craniata</taxon>
        <taxon>Vertebrata</taxon>
        <taxon>Euteleostomi</taxon>
        <taxon>Actinopterygii</taxon>
        <taxon>Neopterygii</taxon>
        <taxon>Teleostei</taxon>
        <taxon>Neoteleostei</taxon>
        <taxon>Acanthomorphata</taxon>
        <taxon>Ovalentaria</taxon>
        <taxon>Atherinomorphae</taxon>
        <taxon>Cyprinodontiformes</taxon>
        <taxon>Nothobranchiidae</taxon>
        <taxon>Nothobranchius</taxon>
    </lineage>
</organism>
<dbReference type="AlphaFoldDB" id="A0A1A8V040"/>
<proteinExistence type="predicted"/>
<accession>A0A1A8V040</accession>
<dbReference type="EMBL" id="HAEJ01012754">
    <property type="protein sequence ID" value="SBS53211.1"/>
    <property type="molecule type" value="Transcribed_RNA"/>
</dbReference>
<evidence type="ECO:0000313" key="1">
    <source>
        <dbReference type="EMBL" id="SBS53211.1"/>
    </source>
</evidence>
<sequence>MVMRTPLPVRGACSCTLCFQATADFAPVDCSNFFFSHNVGFSTITQLVYLPTVQKYGNTAGTKMLSTTTTELYITVATHGPIHLE</sequence>
<protein>
    <submittedName>
        <fullName evidence="1">Purinergic receptor P2X, ligand-gated ion channel, 7</fullName>
    </submittedName>
</protein>
<name>A0A1A8V040_NOTFU</name>
<reference evidence="1" key="1">
    <citation type="submission" date="2016-05" db="EMBL/GenBank/DDBJ databases">
        <authorList>
            <person name="Lavstsen T."/>
            <person name="Jespersen J.S."/>
        </authorList>
    </citation>
    <scope>NUCLEOTIDE SEQUENCE</scope>
    <source>
        <tissue evidence="1">Brain</tissue>
    </source>
</reference>